<dbReference type="Gene3D" id="1.10.10.850">
    <property type="match status" value="1"/>
</dbReference>
<evidence type="ECO:0000256" key="3">
    <source>
        <dbReference type="ARBA" id="ARBA00005704"/>
    </source>
</evidence>
<dbReference type="InterPro" id="IPR018523">
    <property type="entry name" value="Isocitrate_lyase_ph_CS"/>
</dbReference>
<evidence type="ECO:0000256" key="4">
    <source>
        <dbReference type="ARBA" id="ARBA00017446"/>
    </source>
</evidence>
<dbReference type="SUPFAM" id="SSF51621">
    <property type="entry name" value="Phosphoenolpyruvate/pyruvate domain"/>
    <property type="match status" value="1"/>
</dbReference>
<gene>
    <name evidence="10" type="ORF">BASA50_001031</name>
</gene>
<comment type="similarity">
    <text evidence="3 9">Belongs to the isocitrate lyase/PEP mutase superfamily. Isocitrate lyase family.</text>
</comment>
<dbReference type="InterPro" id="IPR039556">
    <property type="entry name" value="ICL/PEPM"/>
</dbReference>
<proteinExistence type="inferred from homology"/>
<evidence type="ECO:0000256" key="9">
    <source>
        <dbReference type="PIRNR" id="PIRNR001362"/>
    </source>
</evidence>
<evidence type="ECO:0000313" key="10">
    <source>
        <dbReference type="EMBL" id="KAH6585697.1"/>
    </source>
</evidence>
<evidence type="ECO:0000256" key="2">
    <source>
        <dbReference type="ARBA" id="ARBA00004793"/>
    </source>
</evidence>
<dbReference type="InterPro" id="IPR040442">
    <property type="entry name" value="Pyrv_kinase-like_dom_sf"/>
</dbReference>
<dbReference type="Pfam" id="PF00463">
    <property type="entry name" value="ICL"/>
    <property type="match status" value="1"/>
</dbReference>
<dbReference type="EMBL" id="JAFCIX010000579">
    <property type="protein sequence ID" value="KAH6585697.1"/>
    <property type="molecule type" value="Genomic_DNA"/>
</dbReference>
<dbReference type="Gene3D" id="3.20.20.60">
    <property type="entry name" value="Phosphoenolpyruvate-binding domains"/>
    <property type="match status" value="1"/>
</dbReference>
<keyword evidence="5" id="KW-0329">Glyoxylate bypass</keyword>
<keyword evidence="11" id="KW-1185">Reference proteome</keyword>
<dbReference type="PANTHER" id="PTHR21631:SF3">
    <property type="entry name" value="BIFUNCTIONAL GLYOXYLATE CYCLE PROTEIN"/>
    <property type="match status" value="1"/>
</dbReference>
<dbReference type="PANTHER" id="PTHR21631">
    <property type="entry name" value="ISOCITRATE LYASE/MALATE SYNTHASE"/>
    <property type="match status" value="1"/>
</dbReference>
<evidence type="ECO:0000313" key="11">
    <source>
        <dbReference type="Proteomes" id="UP001648503"/>
    </source>
</evidence>
<keyword evidence="7 9" id="KW-0456">Lyase</keyword>
<dbReference type="NCBIfam" id="TIGR01346">
    <property type="entry name" value="isocit_lyase"/>
    <property type="match status" value="1"/>
</dbReference>
<comment type="catalytic activity">
    <reaction evidence="8">
        <text>D-threo-isocitrate = glyoxylate + succinate</text>
        <dbReference type="Rhea" id="RHEA:13245"/>
        <dbReference type="ChEBI" id="CHEBI:15562"/>
        <dbReference type="ChEBI" id="CHEBI:30031"/>
        <dbReference type="ChEBI" id="CHEBI:36655"/>
        <dbReference type="EC" id="4.1.3.1"/>
    </reaction>
</comment>
<reference evidence="10 11" key="1">
    <citation type="submission" date="2021-02" db="EMBL/GenBank/DDBJ databases">
        <title>Variation within the Batrachochytrium salamandrivorans European outbreak.</title>
        <authorList>
            <person name="Kelly M."/>
            <person name="Pasmans F."/>
            <person name="Shea T.P."/>
            <person name="Munoz J.F."/>
            <person name="Carranza S."/>
            <person name="Cuomo C.A."/>
            <person name="Martel A."/>
        </authorList>
    </citation>
    <scope>NUCLEOTIDE SEQUENCE [LARGE SCALE GENOMIC DNA]</scope>
    <source>
        <strain evidence="10 11">AMFP18/2</strain>
    </source>
</reference>
<evidence type="ECO:0000256" key="6">
    <source>
        <dbReference type="ARBA" id="ARBA00022532"/>
    </source>
</evidence>
<dbReference type="InterPro" id="IPR006254">
    <property type="entry name" value="Isocitrate_lyase"/>
</dbReference>
<sequence>MSAIAPPSALFLEEEQQAFDTQVQEVGQWWSSSRFSLATRPYSASDVVSKRGTLPISYPSNLQAKKLWSLLQAHKANKTASYTYGALDPVQVIQMAKYLDTIYVSGWQSSSTASSSNEPGPDLADYPMDTVPNKVEHLFMAQLFHDRKQHECRLSTPADARAKLPYTDFLRPIIADADTGHGGITATMKLAKMFVERGAAGIHLEDQAPGTKKCGHMAGKVLVPIVEHINRLVAVRLQFDIMGVENLIVARTDAEAATLLTSTIDPRDHPFILGSTAAGIKPLVYVMTAAEAAGKTGDALQTIENEWIQHANLMTYPEAVAAALAASGKESLAPDFSTKAAHLSNDDARTLARSLGVDPHFDWEAPRVREGYYRYQGGTPACVVRGSCYAQYADLIWMETKTPTYAQAKQFADGVHKAVPEAMLAYNLSPSFNWDAAGMTDEQISSFIGDLAKLGFTWQFITLAGFHSNALITDVFACDYAKRGMLAYVQKVQREERNHGVETLAHQKWSGAEYYDNLIKTVQGGMASTAAMGHGVTESQFH</sequence>
<dbReference type="InterPro" id="IPR015813">
    <property type="entry name" value="Pyrv/PenolPyrv_kinase-like_dom"/>
</dbReference>
<name>A0ABQ8ES62_9FUNG</name>
<evidence type="ECO:0000256" key="5">
    <source>
        <dbReference type="ARBA" id="ARBA00022435"/>
    </source>
</evidence>
<evidence type="ECO:0000256" key="8">
    <source>
        <dbReference type="ARBA" id="ARBA00023531"/>
    </source>
</evidence>
<evidence type="ECO:0000256" key="7">
    <source>
        <dbReference type="ARBA" id="ARBA00023239"/>
    </source>
</evidence>
<protein>
    <recommendedName>
        <fullName evidence="4 9">Isocitrate lyase</fullName>
    </recommendedName>
</protein>
<keyword evidence="6" id="KW-0816">Tricarboxylic acid cycle</keyword>
<accession>A0ABQ8ES62</accession>
<dbReference type="PROSITE" id="PS00161">
    <property type="entry name" value="ISOCITRATE_LYASE"/>
    <property type="match status" value="1"/>
</dbReference>
<dbReference type="PIRSF" id="PIRSF001362">
    <property type="entry name" value="Isocit_lyase"/>
    <property type="match status" value="1"/>
</dbReference>
<comment type="caution">
    <text evidence="10">The sequence shown here is derived from an EMBL/GenBank/DDBJ whole genome shotgun (WGS) entry which is preliminary data.</text>
</comment>
<comment type="catalytic activity">
    <reaction evidence="1">
        <text>(2S,3R)-3-hydroxybutane-1,2,3-tricarboxylate = pyruvate + succinate</text>
        <dbReference type="Rhea" id="RHEA:16809"/>
        <dbReference type="ChEBI" id="CHEBI:15361"/>
        <dbReference type="ChEBI" id="CHEBI:30031"/>
        <dbReference type="ChEBI" id="CHEBI:57429"/>
        <dbReference type="EC" id="4.1.3.30"/>
    </reaction>
</comment>
<dbReference type="CDD" id="cd00377">
    <property type="entry name" value="ICL_PEPM"/>
    <property type="match status" value="1"/>
</dbReference>
<comment type="pathway">
    <text evidence="2">Carbohydrate metabolism; glyoxylate cycle; (S)-malate from isocitrate: step 1/2.</text>
</comment>
<dbReference type="Proteomes" id="UP001648503">
    <property type="component" value="Unassembled WGS sequence"/>
</dbReference>
<evidence type="ECO:0000256" key="1">
    <source>
        <dbReference type="ARBA" id="ARBA00001050"/>
    </source>
</evidence>
<organism evidence="10 11">
    <name type="scientific">Batrachochytrium salamandrivorans</name>
    <dbReference type="NCBI Taxonomy" id="1357716"/>
    <lineage>
        <taxon>Eukaryota</taxon>
        <taxon>Fungi</taxon>
        <taxon>Fungi incertae sedis</taxon>
        <taxon>Chytridiomycota</taxon>
        <taxon>Chytridiomycota incertae sedis</taxon>
        <taxon>Chytridiomycetes</taxon>
        <taxon>Rhizophydiales</taxon>
        <taxon>Rhizophydiales incertae sedis</taxon>
        <taxon>Batrachochytrium</taxon>
    </lineage>
</organism>